<proteinExistence type="predicted"/>
<evidence type="ECO:0000259" key="2">
    <source>
        <dbReference type="Pfam" id="PF11716"/>
    </source>
</evidence>
<evidence type="ECO:0000313" key="3">
    <source>
        <dbReference type="EMBL" id="GAA1238692.1"/>
    </source>
</evidence>
<protein>
    <submittedName>
        <fullName evidence="3">Maleylpyruvate isomerase family mycothiol-dependent enzyme</fullName>
    </submittedName>
</protein>
<comment type="caution">
    <text evidence="3">The sequence shown here is derived from an EMBL/GenBank/DDBJ whole genome shotgun (WGS) entry which is preliminary data.</text>
</comment>
<feature type="domain" description="Mycothiol-dependent maleylpyruvate isomerase metal-binding" evidence="2">
    <location>
        <begin position="24"/>
        <end position="146"/>
    </location>
</feature>
<dbReference type="InterPro" id="IPR017517">
    <property type="entry name" value="Maleyloyr_isom"/>
</dbReference>
<dbReference type="PANTHER" id="PTHR40758">
    <property type="entry name" value="CONSERVED PROTEIN"/>
    <property type="match status" value="1"/>
</dbReference>
<dbReference type="InterPro" id="IPR024344">
    <property type="entry name" value="MDMPI_metal-binding"/>
</dbReference>
<dbReference type="Proteomes" id="UP001500037">
    <property type="component" value="Unassembled WGS sequence"/>
</dbReference>
<dbReference type="Pfam" id="PF07398">
    <property type="entry name" value="MDMPI_C"/>
    <property type="match status" value="1"/>
</dbReference>
<dbReference type="SUPFAM" id="SSF109854">
    <property type="entry name" value="DinB/YfiT-like putative metalloenzymes"/>
    <property type="match status" value="1"/>
</dbReference>
<dbReference type="InterPro" id="IPR034660">
    <property type="entry name" value="DinB/YfiT-like"/>
</dbReference>
<dbReference type="EMBL" id="BAAALF010000046">
    <property type="protein sequence ID" value="GAA1238692.1"/>
    <property type="molecule type" value="Genomic_DNA"/>
</dbReference>
<keyword evidence="3" id="KW-0413">Isomerase</keyword>
<organism evidence="3 4">
    <name type="scientific">Kitasatospora nipponensis</name>
    <dbReference type="NCBI Taxonomy" id="258049"/>
    <lineage>
        <taxon>Bacteria</taxon>
        <taxon>Bacillati</taxon>
        <taxon>Actinomycetota</taxon>
        <taxon>Actinomycetes</taxon>
        <taxon>Kitasatosporales</taxon>
        <taxon>Streptomycetaceae</taxon>
        <taxon>Kitasatospora</taxon>
    </lineage>
</organism>
<evidence type="ECO:0000313" key="4">
    <source>
        <dbReference type="Proteomes" id="UP001500037"/>
    </source>
</evidence>
<evidence type="ECO:0000259" key="1">
    <source>
        <dbReference type="Pfam" id="PF07398"/>
    </source>
</evidence>
<gene>
    <name evidence="3" type="ORF">GCM10009665_31200</name>
</gene>
<feature type="domain" description="MDMPI C-terminal" evidence="1">
    <location>
        <begin position="159"/>
        <end position="279"/>
    </location>
</feature>
<sequence length="287" mass="30720">MTAAELPDHAARPVDHRPVDHRAAVAAQTAVFVAAVEKADPTTPVPTCPGWTLADLVKHAGSVQRWFSVLLRRRSQQPPTSREVDLQLPDAPQDYPGWLAASALEAADAFAGTDPDAPMWAWGADQHARFWARRMLFETLVHRVDAELALGLEPVIDRDLAVDGLDEFLVNLPFATLFRPEVGELRGQDETIRFRCTDGPESWLVRLRPDGFALEAAGAAATGAGAADSGATGAGAADSGTVADASVQGAAADLLLLVYGRLERTAPVLATEGDQDLLTRWFTHSAF</sequence>
<dbReference type="GO" id="GO:0016853">
    <property type="term" value="F:isomerase activity"/>
    <property type="evidence" value="ECO:0007669"/>
    <property type="project" value="UniProtKB-KW"/>
</dbReference>
<dbReference type="PANTHER" id="PTHR40758:SF1">
    <property type="entry name" value="CONSERVED PROTEIN"/>
    <property type="match status" value="1"/>
</dbReference>
<dbReference type="Pfam" id="PF11716">
    <property type="entry name" value="MDMPI_N"/>
    <property type="match status" value="1"/>
</dbReference>
<accession>A0ABN1W9D4</accession>
<dbReference type="InterPro" id="IPR010872">
    <property type="entry name" value="MDMPI_C-term_domain"/>
</dbReference>
<dbReference type="NCBIfam" id="TIGR03083">
    <property type="entry name" value="maleylpyruvate isomerase family mycothiol-dependent enzyme"/>
    <property type="match status" value="1"/>
</dbReference>
<reference evidence="3 4" key="1">
    <citation type="journal article" date="2019" name="Int. J. Syst. Evol. Microbiol.">
        <title>The Global Catalogue of Microorganisms (GCM) 10K type strain sequencing project: providing services to taxonomists for standard genome sequencing and annotation.</title>
        <authorList>
            <consortium name="The Broad Institute Genomics Platform"/>
            <consortium name="The Broad Institute Genome Sequencing Center for Infectious Disease"/>
            <person name="Wu L."/>
            <person name="Ma J."/>
        </authorList>
    </citation>
    <scope>NUCLEOTIDE SEQUENCE [LARGE SCALE GENOMIC DNA]</scope>
    <source>
        <strain evidence="3 4">JCM 13004</strain>
    </source>
</reference>
<name>A0ABN1W9D4_9ACTN</name>
<keyword evidence="4" id="KW-1185">Reference proteome</keyword>
<dbReference type="RefSeq" id="WP_344442191.1">
    <property type="nucleotide sequence ID" value="NZ_BAAALF010000046.1"/>
</dbReference>